<sequence length="146" mass="15990">MLRFTDPSPLTDAVARERALDLAQARGTLQEAFAQRLLANPGAVRARVCRTLEQCAEAFLETARSGVTAQLATDVRLKHDLLKRGASRRLSRPSPVPSPPQVSRHLTVLRRASLLMARRQGRYVRYAAGLPDPSALGTDLPTAVLR</sequence>
<dbReference type="InterPro" id="IPR036388">
    <property type="entry name" value="WH-like_DNA-bd_sf"/>
</dbReference>
<keyword evidence="4" id="KW-1185">Reference proteome</keyword>
<dbReference type="Proteomes" id="UP001599756">
    <property type="component" value="Unassembled WGS sequence"/>
</dbReference>
<organism evidence="3 4">
    <name type="scientific">Streptomyces anandii</name>
    <dbReference type="NCBI Taxonomy" id="285454"/>
    <lineage>
        <taxon>Bacteria</taxon>
        <taxon>Bacillati</taxon>
        <taxon>Actinomycetota</taxon>
        <taxon>Actinomycetes</taxon>
        <taxon>Kitasatosporales</taxon>
        <taxon>Streptomycetaceae</taxon>
        <taxon>Streptomyces</taxon>
    </lineage>
</organism>
<evidence type="ECO:0000259" key="2">
    <source>
        <dbReference type="Pfam" id="PF19361"/>
    </source>
</evidence>
<comment type="caution">
    <text evidence="3">The sequence shown here is derived from an EMBL/GenBank/DDBJ whole genome shotgun (WGS) entry which is preliminary data.</text>
</comment>
<dbReference type="InterPro" id="IPR036390">
    <property type="entry name" value="WH_DNA-bd_sf"/>
</dbReference>
<dbReference type="Pfam" id="PF19361">
    <property type="entry name" value="DUF5937"/>
    <property type="match status" value="1"/>
</dbReference>
<protein>
    <submittedName>
        <fullName evidence="3">DUF5937 family protein</fullName>
    </submittedName>
</protein>
<dbReference type="EMBL" id="JBHYTS010000027">
    <property type="protein sequence ID" value="MFE1752589.1"/>
    <property type="molecule type" value="Genomic_DNA"/>
</dbReference>
<evidence type="ECO:0000313" key="3">
    <source>
        <dbReference type="EMBL" id="MFE1752589.1"/>
    </source>
</evidence>
<name>A0ABW6H7I3_9ACTN</name>
<gene>
    <name evidence="3" type="ORF">ACFW88_18935</name>
</gene>
<dbReference type="InterPro" id="IPR045981">
    <property type="entry name" value="DUF5937"/>
</dbReference>
<dbReference type="Gene3D" id="1.10.10.10">
    <property type="entry name" value="Winged helix-like DNA-binding domain superfamily/Winged helix DNA-binding domain"/>
    <property type="match status" value="1"/>
</dbReference>
<proteinExistence type="predicted"/>
<evidence type="ECO:0000313" key="4">
    <source>
        <dbReference type="Proteomes" id="UP001599756"/>
    </source>
</evidence>
<dbReference type="SUPFAM" id="SSF46785">
    <property type="entry name" value="Winged helix' DNA-binding domain"/>
    <property type="match status" value="1"/>
</dbReference>
<evidence type="ECO:0000256" key="1">
    <source>
        <dbReference type="SAM" id="MobiDB-lite"/>
    </source>
</evidence>
<feature type="region of interest" description="Disordered" evidence="1">
    <location>
        <begin position="84"/>
        <end position="103"/>
    </location>
</feature>
<accession>A0ABW6H7I3</accession>
<reference evidence="3 4" key="1">
    <citation type="submission" date="2024-09" db="EMBL/GenBank/DDBJ databases">
        <title>The Natural Products Discovery Center: Release of the First 8490 Sequenced Strains for Exploring Actinobacteria Biosynthetic Diversity.</title>
        <authorList>
            <person name="Kalkreuter E."/>
            <person name="Kautsar S.A."/>
            <person name="Yang D."/>
            <person name="Bader C.D."/>
            <person name="Teijaro C.N."/>
            <person name="Fluegel L."/>
            <person name="Davis C.M."/>
            <person name="Simpson J.R."/>
            <person name="Lauterbach L."/>
            <person name="Steele A.D."/>
            <person name="Gui C."/>
            <person name="Meng S."/>
            <person name="Li G."/>
            <person name="Viehrig K."/>
            <person name="Ye F."/>
            <person name="Su P."/>
            <person name="Kiefer A.F."/>
            <person name="Nichols A."/>
            <person name="Cepeda A.J."/>
            <person name="Yan W."/>
            <person name="Fan B."/>
            <person name="Jiang Y."/>
            <person name="Adhikari A."/>
            <person name="Zheng C.-J."/>
            <person name="Schuster L."/>
            <person name="Cowan T.M."/>
            <person name="Smanski M.J."/>
            <person name="Chevrette M.G."/>
            <person name="De Carvalho L.P.S."/>
            <person name="Shen B."/>
        </authorList>
    </citation>
    <scope>NUCLEOTIDE SEQUENCE [LARGE SCALE GENOMIC DNA]</scope>
    <source>
        <strain evidence="3 4">NPDC059500</strain>
    </source>
</reference>
<feature type="domain" description="DUF5937" evidence="2">
    <location>
        <begin position="5"/>
        <end position="86"/>
    </location>
</feature>
<dbReference type="RefSeq" id="WP_381841761.1">
    <property type="nucleotide sequence ID" value="NZ_JBHYTS010000027.1"/>
</dbReference>